<evidence type="ECO:0000259" key="7">
    <source>
        <dbReference type="Pfam" id="PF01764"/>
    </source>
</evidence>
<dbReference type="AlphaFoldDB" id="W9RWU6"/>
<protein>
    <recommendedName>
        <fullName evidence="5">Phospholipase A1</fullName>
        <ecNumber evidence="5">3.1.1.-</ecNumber>
    </recommendedName>
</protein>
<keyword evidence="4 5" id="KW-0443">Lipid metabolism</keyword>
<evidence type="ECO:0000256" key="6">
    <source>
        <dbReference type="SAM" id="MobiDB-lite"/>
    </source>
</evidence>
<reference evidence="9" key="1">
    <citation type="submission" date="2013-01" db="EMBL/GenBank/DDBJ databases">
        <title>Draft Genome Sequence of a Mulberry Tree, Morus notabilis C.K. Schneid.</title>
        <authorList>
            <person name="He N."/>
            <person name="Zhao S."/>
        </authorList>
    </citation>
    <scope>NUCLEOTIDE SEQUENCE</scope>
</reference>
<comment type="function">
    <text evidence="5">Acylhydrolase that catalyzes the hydrolysis of phospholipids at the sn-1 position.</text>
</comment>
<evidence type="ECO:0000256" key="2">
    <source>
        <dbReference type="ARBA" id="ARBA00022801"/>
    </source>
</evidence>
<evidence type="ECO:0000256" key="5">
    <source>
        <dbReference type="RuleBase" id="RU367093"/>
    </source>
</evidence>
<evidence type="ECO:0000256" key="4">
    <source>
        <dbReference type="ARBA" id="ARBA00023098"/>
    </source>
</evidence>
<dbReference type="GO" id="GO:0016042">
    <property type="term" value="P:lipid catabolic process"/>
    <property type="evidence" value="ECO:0007669"/>
    <property type="project" value="UniProtKB-UniRule"/>
</dbReference>
<dbReference type="Gene3D" id="3.40.50.1820">
    <property type="entry name" value="alpha/beta hydrolase"/>
    <property type="match status" value="1"/>
</dbReference>
<dbReference type="PANTHER" id="PTHR31828">
    <property type="entry name" value="PHOSPHOLIPASE A1-IIGAMMA"/>
    <property type="match status" value="1"/>
</dbReference>
<evidence type="ECO:0000313" key="9">
    <source>
        <dbReference type="Proteomes" id="UP000030645"/>
    </source>
</evidence>
<dbReference type="OrthoDB" id="438440at2759"/>
<feature type="domain" description="Fungal lipase-type" evidence="7">
    <location>
        <begin position="121"/>
        <end position="279"/>
    </location>
</feature>
<evidence type="ECO:0000256" key="1">
    <source>
        <dbReference type="ARBA" id="ARBA00010701"/>
    </source>
</evidence>
<dbReference type="EMBL" id="KE345788">
    <property type="protein sequence ID" value="EXC16094.1"/>
    <property type="molecule type" value="Genomic_DNA"/>
</dbReference>
<dbReference type="EC" id="3.1.1.-" evidence="5"/>
<accession>W9RWU6</accession>
<dbReference type="PANTHER" id="PTHR31828:SF31">
    <property type="entry name" value="PHOSPHOLIPASE A1"/>
    <property type="match status" value="1"/>
</dbReference>
<dbReference type="InterPro" id="IPR002921">
    <property type="entry name" value="Fungal_lipase-type"/>
</dbReference>
<feature type="region of interest" description="Disordered" evidence="6">
    <location>
        <begin position="1"/>
        <end position="23"/>
    </location>
</feature>
<keyword evidence="2 5" id="KW-0378">Hydrolase</keyword>
<dbReference type="Proteomes" id="UP000030645">
    <property type="component" value="Unassembled WGS sequence"/>
</dbReference>
<keyword evidence="3 5" id="KW-0442">Lipid degradation</keyword>
<dbReference type="InterPro" id="IPR029058">
    <property type="entry name" value="AB_hydrolase_fold"/>
</dbReference>
<evidence type="ECO:0000256" key="3">
    <source>
        <dbReference type="ARBA" id="ARBA00022963"/>
    </source>
</evidence>
<proteinExistence type="inferred from homology"/>
<dbReference type="InterPro" id="IPR033556">
    <property type="entry name" value="PLA"/>
</dbReference>
<keyword evidence="9" id="KW-1185">Reference proteome</keyword>
<comment type="similarity">
    <text evidence="1 5">Belongs to the AB hydrolase superfamily. Lipase family.</text>
</comment>
<dbReference type="eggNOG" id="KOG4569">
    <property type="taxonomic scope" value="Eukaryota"/>
</dbReference>
<organism evidence="8 9">
    <name type="scientific">Morus notabilis</name>
    <dbReference type="NCBI Taxonomy" id="981085"/>
    <lineage>
        <taxon>Eukaryota</taxon>
        <taxon>Viridiplantae</taxon>
        <taxon>Streptophyta</taxon>
        <taxon>Embryophyta</taxon>
        <taxon>Tracheophyta</taxon>
        <taxon>Spermatophyta</taxon>
        <taxon>Magnoliopsida</taxon>
        <taxon>eudicotyledons</taxon>
        <taxon>Gunneridae</taxon>
        <taxon>Pentapetalae</taxon>
        <taxon>rosids</taxon>
        <taxon>fabids</taxon>
        <taxon>Rosales</taxon>
        <taxon>Moraceae</taxon>
        <taxon>Moreae</taxon>
        <taxon>Morus</taxon>
    </lineage>
</organism>
<dbReference type="Pfam" id="PF01764">
    <property type="entry name" value="Lipase_3"/>
    <property type="match status" value="1"/>
</dbReference>
<evidence type="ECO:0000313" key="8">
    <source>
        <dbReference type="EMBL" id="EXC16094.1"/>
    </source>
</evidence>
<name>W9RWU6_9ROSA</name>
<dbReference type="SUPFAM" id="SSF53474">
    <property type="entry name" value="alpha/beta-Hydrolases"/>
    <property type="match status" value="1"/>
</dbReference>
<gene>
    <name evidence="8" type="ORF">L484_016198</name>
</gene>
<sequence length="399" mass="45209">MGGPSGAAAESEPPEVHPPLRKPLRGHLRLLQFQRPLSQLQKLPLPQGNLSPRRRARRSASNYQVVAFLYATSGIGDPTDNVFFHPGPAVREAWDRQSNWMGYVAVTTDEVSRANGFREVYVAWRGTVTPSEWYTNIFNLSRESSKRLFSPYRREVHGGEPKVHGSWLSIYTSMNKDSIHTKQSARQQLRDVINQIRETYTNEKLSVVVTGHSLGGALVTLSAFDLAEHKVAGEDVLVSAFVFGCPQVGKEDFKKLVDDHSNLKILHIRNKKDIIPGLPDGDQSIYVPTQTAELVVDSDKSQYSKLKSYFSLTQMKGNWHNLEATMHLVAWWNGKDNEFDSAPKADRSLALVNKWCNYLNDDYKIPESWWIEKNKGMMFDQISGDWILDPPTTPRADRN</sequence>
<dbReference type="CDD" id="cd00519">
    <property type="entry name" value="Lipase_3"/>
    <property type="match status" value="1"/>
</dbReference>
<dbReference type="GO" id="GO:0008970">
    <property type="term" value="F:phospholipase A1 activity"/>
    <property type="evidence" value="ECO:0007669"/>
    <property type="project" value="UniProtKB-UniRule"/>
</dbReference>
<dbReference type="KEGG" id="mnt:21399254"/>